<keyword evidence="3" id="KW-0560">Oxidoreductase</keyword>
<dbReference type="GO" id="GO:0016491">
    <property type="term" value="F:oxidoreductase activity"/>
    <property type="evidence" value="ECO:0007669"/>
    <property type="project" value="UniProtKB-KW"/>
</dbReference>
<sequence>MESVALSTPGYQHLKNIADHWKKVANVAIRNVGSWAGNLMLKHAHPEFPSDIWITLLGADCKVSLGDSTTSSTDEVDLRQFLKEDMARKVILNISFPPFMEDTYFYTYKITPRAVNAHAYINACIKMKVDVKNNFNIVESPTILFGGIHPEFINASKTEAYLRNKSLLDDQTINGALMVLGNEVIPEVQPQDASPQYRTSLTQALLYKSVVGILGDKVDGDFRSAGMGLERPLSSGRQDFDMNKDSWPVGEPIPKIESAAQVSGEAEYLNDVPYLPDEAHGAYVLSQYARANIKSVDATKALFIPGVIDFVTAEDIPGVNSFVAQAGPYPDPVFAKGEVRYAGQPIGMIVATSRDVAVTAAKLVK</sequence>
<dbReference type="Gene3D" id="3.90.1170.50">
    <property type="entry name" value="Aldehyde oxidase/xanthine dehydrogenase, a/b hammerhead"/>
    <property type="match status" value="1"/>
</dbReference>
<proteinExistence type="predicted"/>
<dbReference type="Pfam" id="PF00941">
    <property type="entry name" value="FAD_binding_5"/>
    <property type="match status" value="1"/>
</dbReference>
<name>A0AAV2Q9K5_MEGNR</name>
<dbReference type="InterPro" id="IPR002346">
    <property type="entry name" value="Mopterin_DH_FAD-bd"/>
</dbReference>
<comment type="caution">
    <text evidence="6">The sequence shown here is derived from an EMBL/GenBank/DDBJ whole genome shotgun (WGS) entry which is preliminary data.</text>
</comment>
<keyword evidence="2" id="KW-0500">Molybdenum</keyword>
<dbReference type="InterPro" id="IPR036856">
    <property type="entry name" value="Ald_Oxase/Xan_DH_a/b_sf"/>
</dbReference>
<evidence type="ECO:0000256" key="1">
    <source>
        <dbReference type="ARBA" id="ARBA00004275"/>
    </source>
</evidence>
<evidence type="ECO:0000256" key="4">
    <source>
        <dbReference type="ARBA" id="ARBA00023140"/>
    </source>
</evidence>
<dbReference type="SUPFAM" id="SSF55447">
    <property type="entry name" value="CO dehydrogenase flavoprotein C-terminal domain-like"/>
    <property type="match status" value="1"/>
</dbReference>
<dbReference type="GO" id="GO:0005506">
    <property type="term" value="F:iron ion binding"/>
    <property type="evidence" value="ECO:0007669"/>
    <property type="project" value="InterPro"/>
</dbReference>
<feature type="non-terminal residue" evidence="6">
    <location>
        <position position="365"/>
    </location>
</feature>
<dbReference type="InterPro" id="IPR016169">
    <property type="entry name" value="FAD-bd_PCMH_sub2"/>
</dbReference>
<evidence type="ECO:0000256" key="3">
    <source>
        <dbReference type="ARBA" id="ARBA00023002"/>
    </source>
</evidence>
<dbReference type="InterPro" id="IPR005107">
    <property type="entry name" value="CO_DH_flav_C"/>
</dbReference>
<feature type="domain" description="FAD-binding PCMH-type" evidence="5">
    <location>
        <begin position="1"/>
        <end position="101"/>
    </location>
</feature>
<dbReference type="InterPro" id="IPR016166">
    <property type="entry name" value="FAD-bd_PCMH"/>
</dbReference>
<dbReference type="InterPro" id="IPR036683">
    <property type="entry name" value="CO_DH_flav_C_dom_sf"/>
</dbReference>
<dbReference type="Gene3D" id="3.30.390.50">
    <property type="entry name" value="CO dehydrogenase flavoprotein, C-terminal domain"/>
    <property type="match status" value="1"/>
</dbReference>
<dbReference type="EMBL" id="CAXKWB010005132">
    <property type="protein sequence ID" value="CAL4076880.1"/>
    <property type="molecule type" value="Genomic_DNA"/>
</dbReference>
<reference evidence="6 7" key="1">
    <citation type="submission" date="2024-05" db="EMBL/GenBank/DDBJ databases">
        <authorList>
            <person name="Wallberg A."/>
        </authorList>
    </citation>
    <scope>NUCLEOTIDE SEQUENCE [LARGE SCALE GENOMIC DNA]</scope>
</reference>
<dbReference type="SUPFAM" id="SSF56176">
    <property type="entry name" value="FAD-binding/transporter-associated domain-like"/>
    <property type="match status" value="1"/>
</dbReference>
<dbReference type="Pfam" id="PF03450">
    <property type="entry name" value="CO_deh_flav_C"/>
    <property type="match status" value="1"/>
</dbReference>
<gene>
    <name evidence="6" type="ORF">MNOR_LOCUS10269</name>
</gene>
<evidence type="ECO:0000259" key="5">
    <source>
        <dbReference type="PROSITE" id="PS51387"/>
    </source>
</evidence>
<dbReference type="PANTHER" id="PTHR11908:SF132">
    <property type="entry name" value="ALDEHYDE OXIDASE 1-RELATED"/>
    <property type="match status" value="1"/>
</dbReference>
<protein>
    <recommendedName>
        <fullName evidence="5">FAD-binding PCMH-type domain-containing protein</fullName>
    </recommendedName>
</protein>
<dbReference type="Gene3D" id="3.30.465.10">
    <property type="match status" value="1"/>
</dbReference>
<dbReference type="AlphaFoldDB" id="A0AAV2Q9K5"/>
<evidence type="ECO:0000313" key="6">
    <source>
        <dbReference type="EMBL" id="CAL4076880.1"/>
    </source>
</evidence>
<dbReference type="PANTHER" id="PTHR11908">
    <property type="entry name" value="XANTHINE DEHYDROGENASE"/>
    <property type="match status" value="1"/>
</dbReference>
<dbReference type="SUPFAM" id="SSF54665">
    <property type="entry name" value="CO dehydrogenase molybdoprotein N-domain-like"/>
    <property type="match status" value="1"/>
</dbReference>
<dbReference type="GO" id="GO:0005777">
    <property type="term" value="C:peroxisome"/>
    <property type="evidence" value="ECO:0007669"/>
    <property type="project" value="UniProtKB-SubCell"/>
</dbReference>
<accession>A0AAV2Q9K5</accession>
<keyword evidence="7" id="KW-1185">Reference proteome</keyword>
<organism evidence="6 7">
    <name type="scientific">Meganyctiphanes norvegica</name>
    <name type="common">Northern krill</name>
    <name type="synonym">Thysanopoda norvegica</name>
    <dbReference type="NCBI Taxonomy" id="48144"/>
    <lineage>
        <taxon>Eukaryota</taxon>
        <taxon>Metazoa</taxon>
        <taxon>Ecdysozoa</taxon>
        <taxon>Arthropoda</taxon>
        <taxon>Crustacea</taxon>
        <taxon>Multicrustacea</taxon>
        <taxon>Malacostraca</taxon>
        <taxon>Eumalacostraca</taxon>
        <taxon>Eucarida</taxon>
        <taxon>Euphausiacea</taxon>
        <taxon>Euphausiidae</taxon>
        <taxon>Meganyctiphanes</taxon>
    </lineage>
</organism>
<keyword evidence="4" id="KW-0576">Peroxisome</keyword>
<dbReference type="SMART" id="SM01092">
    <property type="entry name" value="CO_deh_flav_C"/>
    <property type="match status" value="1"/>
</dbReference>
<comment type="subcellular location">
    <subcellularLocation>
        <location evidence="1">Peroxisome</location>
    </subcellularLocation>
</comment>
<dbReference type="InterPro" id="IPR036318">
    <property type="entry name" value="FAD-bd_PCMH-like_sf"/>
</dbReference>
<dbReference type="PROSITE" id="PS51387">
    <property type="entry name" value="FAD_PCMH"/>
    <property type="match status" value="1"/>
</dbReference>
<dbReference type="Proteomes" id="UP001497623">
    <property type="component" value="Unassembled WGS sequence"/>
</dbReference>
<dbReference type="GO" id="GO:0071949">
    <property type="term" value="F:FAD binding"/>
    <property type="evidence" value="ECO:0007669"/>
    <property type="project" value="InterPro"/>
</dbReference>
<dbReference type="SMART" id="SM01008">
    <property type="entry name" value="Ald_Xan_dh_C"/>
    <property type="match status" value="1"/>
</dbReference>
<evidence type="ECO:0000313" key="7">
    <source>
        <dbReference type="Proteomes" id="UP001497623"/>
    </source>
</evidence>
<dbReference type="Pfam" id="PF01315">
    <property type="entry name" value="Ald_Xan_dh_C"/>
    <property type="match status" value="1"/>
</dbReference>
<evidence type="ECO:0000256" key="2">
    <source>
        <dbReference type="ARBA" id="ARBA00022505"/>
    </source>
</evidence>
<dbReference type="InterPro" id="IPR016208">
    <property type="entry name" value="Ald_Oxase/xanthine_DH-like"/>
</dbReference>
<dbReference type="InterPro" id="IPR000674">
    <property type="entry name" value="Ald_Oxase/Xan_DH_a/b"/>
</dbReference>